<gene>
    <name evidence="9" type="ORF">Egran_01224</name>
</gene>
<feature type="compositionally biased region" description="Basic and acidic residues" evidence="8">
    <location>
        <begin position="70"/>
        <end position="81"/>
    </location>
</feature>
<name>A0A232M3N8_9EURO</name>
<accession>A0A232M3N8</accession>
<keyword evidence="3" id="KW-0809">Transit peptide</keyword>
<dbReference type="InterPro" id="IPR019368">
    <property type="entry name" value="Ribosomal_mS29"/>
</dbReference>
<evidence type="ECO:0000256" key="2">
    <source>
        <dbReference type="ARBA" id="ARBA00009863"/>
    </source>
</evidence>
<proteinExistence type="inferred from homology"/>
<dbReference type="PANTHER" id="PTHR12810:SF0">
    <property type="entry name" value="SMALL RIBOSOMAL SUBUNIT PROTEIN MS29"/>
    <property type="match status" value="1"/>
</dbReference>
<evidence type="ECO:0000256" key="5">
    <source>
        <dbReference type="ARBA" id="ARBA00023128"/>
    </source>
</evidence>
<dbReference type="Proteomes" id="UP000243515">
    <property type="component" value="Unassembled WGS sequence"/>
</dbReference>
<reference evidence="9 10" key="1">
    <citation type="journal article" date="2015" name="Environ. Microbiol.">
        <title>Metagenome sequence of Elaphomyces granulatus from sporocarp tissue reveals Ascomycota ectomycorrhizal fingerprints of genome expansion and a Proteobacteria-rich microbiome.</title>
        <authorList>
            <person name="Quandt C.A."/>
            <person name="Kohler A."/>
            <person name="Hesse C.N."/>
            <person name="Sharpton T.J."/>
            <person name="Martin F."/>
            <person name="Spatafora J.W."/>
        </authorList>
    </citation>
    <scope>NUCLEOTIDE SEQUENCE [LARGE SCALE GENOMIC DNA]</scope>
    <source>
        <strain evidence="9 10">OSC145934</strain>
    </source>
</reference>
<dbReference type="PANTHER" id="PTHR12810">
    <property type="entry name" value="MITOCHONDRIAL 28S RIBOSOMAL PROTEIN S29"/>
    <property type="match status" value="1"/>
</dbReference>
<dbReference type="Pfam" id="PF10236">
    <property type="entry name" value="DAP3"/>
    <property type="match status" value="1"/>
</dbReference>
<evidence type="ECO:0000256" key="4">
    <source>
        <dbReference type="ARBA" id="ARBA00022980"/>
    </source>
</evidence>
<dbReference type="GO" id="GO:0005763">
    <property type="term" value="C:mitochondrial small ribosomal subunit"/>
    <property type="evidence" value="ECO:0007669"/>
    <property type="project" value="TreeGrafter"/>
</dbReference>
<dbReference type="GO" id="GO:0003735">
    <property type="term" value="F:structural constituent of ribosome"/>
    <property type="evidence" value="ECO:0007669"/>
    <property type="project" value="TreeGrafter"/>
</dbReference>
<keyword evidence="5" id="KW-0496">Mitochondrion</keyword>
<comment type="caution">
    <text evidence="9">The sequence shown here is derived from an EMBL/GenBank/DDBJ whole genome shotgun (WGS) entry which is preliminary data.</text>
</comment>
<protein>
    <recommendedName>
        <fullName evidence="7">Small ribosomal subunit protein mS29</fullName>
    </recommendedName>
</protein>
<dbReference type="AlphaFoldDB" id="A0A232M3N8"/>
<evidence type="ECO:0000256" key="6">
    <source>
        <dbReference type="ARBA" id="ARBA00023274"/>
    </source>
</evidence>
<keyword evidence="10" id="KW-1185">Reference proteome</keyword>
<evidence type="ECO:0000256" key="7">
    <source>
        <dbReference type="ARBA" id="ARBA00035140"/>
    </source>
</evidence>
<evidence type="ECO:0000313" key="10">
    <source>
        <dbReference type="Proteomes" id="UP000243515"/>
    </source>
</evidence>
<evidence type="ECO:0000256" key="3">
    <source>
        <dbReference type="ARBA" id="ARBA00022946"/>
    </source>
</evidence>
<dbReference type="OrthoDB" id="274828at2759"/>
<sequence>MASHFCYGCLLRLRQMPRVYSMLPGPLVTAPFHTTPPRPANPMARKSRSLEGPPKYRESKSARMRKRKPVERSRPPAVGERKALRKRIVLSNTNALEVPGMQDLSEETMLDSRLRGSVVGLPLPMLNQLLAVQAFKPTQGWSIFRRPGTVLRRETLEMGRLVNRIGEEKGKVFKKIITGVRGSGKSVYLLQAMAMGFLKNWIVVTVPEPQDLVIAHTAYGTLPGSNPVQYVQNAATAALLSRTAIANKEVLSGLHISQNHEGLKSLLQPNMTLEDLARLGVQTPSIAWPVFQALWAELAATEAAGNADIGKPFKPRPPMLVTVDGLSHWMTNSRYRSAEYEPIHAHDLVFVNHFLSLLQPTTSKPTLPNGGLLLYATSASNNPTIYSFDIALKQIIASQNGIDPSSPDFPRLDPYAKIDERVLNLFNNHARSTETGEFEVRSLGGLTTDEARGLLEHFACSGLLREKVTEELVGEKWSLAGGGIIGEMERIARRLRAIV</sequence>
<organism evidence="9 10">
    <name type="scientific">Elaphomyces granulatus</name>
    <dbReference type="NCBI Taxonomy" id="519963"/>
    <lineage>
        <taxon>Eukaryota</taxon>
        <taxon>Fungi</taxon>
        <taxon>Dikarya</taxon>
        <taxon>Ascomycota</taxon>
        <taxon>Pezizomycotina</taxon>
        <taxon>Eurotiomycetes</taxon>
        <taxon>Eurotiomycetidae</taxon>
        <taxon>Eurotiales</taxon>
        <taxon>Elaphomycetaceae</taxon>
        <taxon>Elaphomyces</taxon>
    </lineage>
</organism>
<keyword evidence="6" id="KW-0687">Ribonucleoprotein</keyword>
<dbReference type="EMBL" id="NPHW01002650">
    <property type="protein sequence ID" value="OXV11013.1"/>
    <property type="molecule type" value="Genomic_DNA"/>
</dbReference>
<evidence type="ECO:0000256" key="8">
    <source>
        <dbReference type="SAM" id="MobiDB-lite"/>
    </source>
</evidence>
<keyword evidence="4" id="KW-0689">Ribosomal protein</keyword>
<comment type="subcellular location">
    <subcellularLocation>
        <location evidence="1">Mitochondrion</location>
    </subcellularLocation>
</comment>
<comment type="similarity">
    <text evidence="2">Belongs to the mitochondrion-specific ribosomal protein mS29 family.</text>
</comment>
<feature type="region of interest" description="Disordered" evidence="8">
    <location>
        <begin position="32"/>
        <end position="81"/>
    </location>
</feature>
<evidence type="ECO:0000313" key="9">
    <source>
        <dbReference type="EMBL" id="OXV11013.1"/>
    </source>
</evidence>
<evidence type="ECO:0000256" key="1">
    <source>
        <dbReference type="ARBA" id="ARBA00004173"/>
    </source>
</evidence>